<dbReference type="GO" id="GO:0032543">
    <property type="term" value="P:mitochondrial translation"/>
    <property type="evidence" value="ECO:0007669"/>
    <property type="project" value="TreeGrafter"/>
</dbReference>
<sequence length="961" mass="109935">MLFKVRLANYSARLYAHTKAASKKKSYSHTVLLPQTKLPLRLDGNKLVERDKAITNLPAFSELYNWQREVLDGPEFILHDGPPYANGTPHMGHAMNKILKDTIIRSKIIQRKKVHYVPGWDCHGLPIELKVVSSENSSKLTPIQIRHRARNFAKQAIDKQRQTFLSWGVIGDWNNAYLTFSNSYIKNQINKFYELYEKKLVYRDVKPVYWSPSSGTALAEAELEYNERHRSTAVFVKLKLNHIPDGISSNKDVLMYALVWTTTPWTLPSNQAVCFNSLLSYSIVKSPEESELFIVATSLVEKLSKTFNCTLNIINTFSGNLLKDVTYHHPINFNTILPFLPADHANDSKGTGLVHTAPAHGPDDYLVALKNKIPVMSLVNELGCYTSEAGSKLDGLFVLSEGNKRVLDMISEDILHTEDYIHSYPYDWRTKQPVIIRSSKQWFIDTDSIKTKAIELLENVNVIPKMHSEIYKNNLIVQLRKRPYWCISRQRSWGVPIPVFYDATTEQPIITRKVISHLCDLIDTNGVDSWWNSSISDLLPDHIRSDINVSIDTIKKGTDIFDIWFDSGLSWSNVLGADQTADLYLEGVDQFTGWFQSSLMTSVALQNKAPYKSIYVHGFTVDEQGLKMSKSLGNVIDPFDIVQGKKEFKAYGVDTLRWWVVCHANSDAMAHVSTNVLQASADEVQKIRSVLRFAVGALFDYKEKSMEYSSLLMIDKYLLHLLRNFHTQMFESINNYEFNKLSLLTINFLTNPVSSLYYSAIKDRLYCNLANNSDRQAAQYVLFQIFKVVIQTIAPVVPHLAEELYLHLQQKQEGSIFQRKDFGVNDEWFNLKIAELVENVILNIKGDFHKIVGANTSDVHVTIKISEKLNNDLKDIQCDHKQLSDELIDILQASKVTITIDEQLINEDYVIEVKKSDLFMCERCRRVFADVENELCNRCNLIVNGLENKTSVIMYIKSFIV</sequence>
<dbReference type="GO" id="GO:0005739">
    <property type="term" value="C:mitochondrion"/>
    <property type="evidence" value="ECO:0007669"/>
    <property type="project" value="UniProtKB-SubCell"/>
</dbReference>
<reference evidence="14" key="1">
    <citation type="submission" date="2019-08" db="EMBL/GenBank/DDBJ databases">
        <title>The genome of the North American firefly Photinus pyralis.</title>
        <authorList>
            <consortium name="Photinus pyralis genome working group"/>
            <person name="Fallon T.R."/>
            <person name="Sander Lower S.E."/>
            <person name="Weng J.-K."/>
        </authorList>
    </citation>
    <scope>NUCLEOTIDE SEQUENCE</scope>
    <source>
        <strain evidence="14">TRF0915ILg1</strain>
        <tissue evidence="14">Whole body</tissue>
    </source>
</reference>
<evidence type="ECO:0000256" key="11">
    <source>
        <dbReference type="RuleBase" id="RU363035"/>
    </source>
</evidence>
<dbReference type="FunFam" id="3.90.740.10:FF:000009">
    <property type="entry name" value="Isoleucyl-tRNA synthetase 2, mitochondrial"/>
    <property type="match status" value="1"/>
</dbReference>
<dbReference type="Gene3D" id="1.10.730.20">
    <property type="match status" value="1"/>
</dbReference>
<dbReference type="PANTHER" id="PTHR42765:SF1">
    <property type="entry name" value="ISOLEUCINE--TRNA LIGASE, MITOCHONDRIAL"/>
    <property type="match status" value="1"/>
</dbReference>
<evidence type="ECO:0000256" key="1">
    <source>
        <dbReference type="ARBA" id="ARBA00004173"/>
    </source>
</evidence>
<dbReference type="EC" id="6.1.1.5" evidence="3"/>
<keyword evidence="7 11" id="KW-0648">Protein biosynthesis</keyword>
<dbReference type="InterPro" id="IPR001412">
    <property type="entry name" value="aa-tRNA-synth_I_CS"/>
</dbReference>
<evidence type="ECO:0000256" key="9">
    <source>
        <dbReference type="ARBA" id="ARBA00032665"/>
    </source>
</evidence>
<dbReference type="NCBIfam" id="TIGR00392">
    <property type="entry name" value="ileS"/>
    <property type="match status" value="1"/>
</dbReference>
<dbReference type="InterPro" id="IPR002301">
    <property type="entry name" value="Ile-tRNA-ligase"/>
</dbReference>
<evidence type="ECO:0000256" key="2">
    <source>
        <dbReference type="ARBA" id="ARBA00005594"/>
    </source>
</evidence>
<dbReference type="GO" id="GO:0000049">
    <property type="term" value="F:tRNA binding"/>
    <property type="evidence" value="ECO:0007669"/>
    <property type="project" value="InterPro"/>
</dbReference>
<evidence type="ECO:0000256" key="5">
    <source>
        <dbReference type="ARBA" id="ARBA00022741"/>
    </source>
</evidence>
<evidence type="ECO:0000259" key="13">
    <source>
        <dbReference type="Pfam" id="PF08264"/>
    </source>
</evidence>
<proteinExistence type="inferred from homology"/>
<dbReference type="CDD" id="cd07960">
    <property type="entry name" value="Anticodon_Ia_Ile_BEm"/>
    <property type="match status" value="1"/>
</dbReference>
<dbReference type="OrthoDB" id="10264412at2759"/>
<dbReference type="Gene3D" id="3.40.50.620">
    <property type="entry name" value="HUPs"/>
    <property type="match status" value="2"/>
</dbReference>
<dbReference type="InterPro" id="IPR013155">
    <property type="entry name" value="M/V/L/I-tRNA-synth_anticd-bd"/>
</dbReference>
<dbReference type="InterPro" id="IPR014729">
    <property type="entry name" value="Rossmann-like_a/b/a_fold"/>
</dbReference>
<dbReference type="Pfam" id="PF00133">
    <property type="entry name" value="tRNA-synt_1"/>
    <property type="match status" value="1"/>
</dbReference>
<dbReference type="AlphaFoldDB" id="A0A8K0CC79"/>
<evidence type="ECO:0000256" key="6">
    <source>
        <dbReference type="ARBA" id="ARBA00022840"/>
    </source>
</evidence>
<evidence type="ECO:0000259" key="12">
    <source>
        <dbReference type="Pfam" id="PF00133"/>
    </source>
</evidence>
<feature type="domain" description="Aminoacyl-tRNA synthetase class Ia" evidence="12">
    <location>
        <begin position="72"/>
        <end position="666"/>
    </location>
</feature>
<dbReference type="SUPFAM" id="SSF50677">
    <property type="entry name" value="ValRS/IleRS/LeuRS editing domain"/>
    <property type="match status" value="1"/>
</dbReference>
<dbReference type="Gene3D" id="3.90.740.10">
    <property type="entry name" value="Valyl/Leucyl/Isoleucyl-tRNA synthetase, editing domain"/>
    <property type="match status" value="1"/>
</dbReference>
<dbReference type="InterPro" id="IPR009080">
    <property type="entry name" value="tRNAsynth_Ia_anticodon-bd"/>
</dbReference>
<organism evidence="14 15">
    <name type="scientific">Ignelater luminosus</name>
    <name type="common">Cucubano</name>
    <name type="synonym">Pyrophorus luminosus</name>
    <dbReference type="NCBI Taxonomy" id="2038154"/>
    <lineage>
        <taxon>Eukaryota</taxon>
        <taxon>Metazoa</taxon>
        <taxon>Ecdysozoa</taxon>
        <taxon>Arthropoda</taxon>
        <taxon>Hexapoda</taxon>
        <taxon>Insecta</taxon>
        <taxon>Pterygota</taxon>
        <taxon>Neoptera</taxon>
        <taxon>Endopterygota</taxon>
        <taxon>Coleoptera</taxon>
        <taxon>Polyphaga</taxon>
        <taxon>Elateriformia</taxon>
        <taxon>Elateroidea</taxon>
        <taxon>Elateridae</taxon>
        <taxon>Agrypninae</taxon>
        <taxon>Pyrophorini</taxon>
        <taxon>Ignelater</taxon>
    </lineage>
</organism>
<dbReference type="FunFam" id="3.40.50.620:FF:000111">
    <property type="entry name" value="Mitochondrial isoleucyl-tRNA synthetase"/>
    <property type="match status" value="1"/>
</dbReference>
<comment type="similarity">
    <text evidence="2 11">Belongs to the class-I aminoacyl-tRNA synthetase family.</text>
</comment>
<evidence type="ECO:0000256" key="8">
    <source>
        <dbReference type="ARBA" id="ARBA00023146"/>
    </source>
</evidence>
<dbReference type="PROSITE" id="PS00178">
    <property type="entry name" value="AA_TRNA_LIGASE_I"/>
    <property type="match status" value="1"/>
</dbReference>
<dbReference type="InterPro" id="IPR009008">
    <property type="entry name" value="Val/Leu/Ile-tRNA-synth_edit"/>
</dbReference>
<dbReference type="SUPFAM" id="SSF52374">
    <property type="entry name" value="Nucleotidylyl transferase"/>
    <property type="match status" value="1"/>
</dbReference>
<accession>A0A8K0CC79</accession>
<protein>
    <recommendedName>
        <fullName evidence="3">isoleucine--tRNA ligase</fullName>
        <ecNumber evidence="3">6.1.1.5</ecNumber>
    </recommendedName>
    <alternativeName>
        <fullName evidence="9">Isoleucyl-tRNA synthetase</fullName>
    </alternativeName>
</protein>
<comment type="subcellular location">
    <subcellularLocation>
        <location evidence="1">Mitochondrion</location>
    </subcellularLocation>
</comment>
<keyword evidence="5 11" id="KW-0547">Nucleotide-binding</keyword>
<dbReference type="InterPro" id="IPR002300">
    <property type="entry name" value="aa-tRNA-synth_Ia"/>
</dbReference>
<dbReference type="EMBL" id="VTPC01090149">
    <property type="protein sequence ID" value="KAF2884619.1"/>
    <property type="molecule type" value="Genomic_DNA"/>
</dbReference>
<dbReference type="InterPro" id="IPR050081">
    <property type="entry name" value="Ile-tRNA_ligase"/>
</dbReference>
<dbReference type="Pfam" id="PF08264">
    <property type="entry name" value="Anticodon_1"/>
    <property type="match status" value="1"/>
</dbReference>
<dbReference type="PANTHER" id="PTHR42765">
    <property type="entry name" value="SOLEUCYL-TRNA SYNTHETASE"/>
    <property type="match status" value="1"/>
</dbReference>
<keyword evidence="6 11" id="KW-0067">ATP-binding</keyword>
<comment type="caution">
    <text evidence="14">The sequence shown here is derived from an EMBL/GenBank/DDBJ whole genome shotgun (WGS) entry which is preliminary data.</text>
</comment>
<dbReference type="GO" id="GO:0002161">
    <property type="term" value="F:aminoacyl-tRNA deacylase activity"/>
    <property type="evidence" value="ECO:0007669"/>
    <property type="project" value="InterPro"/>
</dbReference>
<evidence type="ECO:0000313" key="15">
    <source>
        <dbReference type="Proteomes" id="UP000801492"/>
    </source>
</evidence>
<dbReference type="InterPro" id="IPR033708">
    <property type="entry name" value="Anticodon_Ile_BEm"/>
</dbReference>
<dbReference type="GO" id="GO:0004822">
    <property type="term" value="F:isoleucine-tRNA ligase activity"/>
    <property type="evidence" value="ECO:0007669"/>
    <property type="project" value="UniProtKB-EC"/>
</dbReference>
<comment type="catalytic activity">
    <reaction evidence="10">
        <text>tRNA(Ile) + L-isoleucine + ATP = L-isoleucyl-tRNA(Ile) + AMP + diphosphate</text>
        <dbReference type="Rhea" id="RHEA:11060"/>
        <dbReference type="Rhea" id="RHEA-COMP:9666"/>
        <dbReference type="Rhea" id="RHEA-COMP:9695"/>
        <dbReference type="ChEBI" id="CHEBI:30616"/>
        <dbReference type="ChEBI" id="CHEBI:33019"/>
        <dbReference type="ChEBI" id="CHEBI:58045"/>
        <dbReference type="ChEBI" id="CHEBI:78442"/>
        <dbReference type="ChEBI" id="CHEBI:78528"/>
        <dbReference type="ChEBI" id="CHEBI:456215"/>
        <dbReference type="EC" id="6.1.1.5"/>
    </reaction>
</comment>
<evidence type="ECO:0000256" key="3">
    <source>
        <dbReference type="ARBA" id="ARBA00013165"/>
    </source>
</evidence>
<dbReference type="Gene3D" id="1.10.10.830">
    <property type="entry name" value="Ile-tRNA synthetase CP2 domain-like"/>
    <property type="match status" value="1"/>
</dbReference>
<dbReference type="Proteomes" id="UP000801492">
    <property type="component" value="Unassembled WGS sequence"/>
</dbReference>
<gene>
    <name evidence="14" type="ORF">ILUMI_21555</name>
</gene>
<evidence type="ECO:0000313" key="14">
    <source>
        <dbReference type="EMBL" id="KAF2884619.1"/>
    </source>
</evidence>
<dbReference type="SUPFAM" id="SSF47323">
    <property type="entry name" value="Anticodon-binding domain of a subclass of class I aminoacyl-tRNA synthetases"/>
    <property type="match status" value="1"/>
</dbReference>
<feature type="domain" description="Methionyl/Valyl/Leucyl/Isoleucyl-tRNA synthetase anticodon-binding" evidence="13">
    <location>
        <begin position="715"/>
        <end position="839"/>
    </location>
</feature>
<dbReference type="GO" id="GO:0005524">
    <property type="term" value="F:ATP binding"/>
    <property type="evidence" value="ECO:0007669"/>
    <property type="project" value="UniProtKB-KW"/>
</dbReference>
<keyword evidence="8 11" id="KW-0030">Aminoacyl-tRNA synthetase</keyword>
<keyword evidence="4 11" id="KW-0436">Ligase</keyword>
<evidence type="ECO:0000256" key="10">
    <source>
        <dbReference type="ARBA" id="ARBA00048359"/>
    </source>
</evidence>
<evidence type="ECO:0000256" key="4">
    <source>
        <dbReference type="ARBA" id="ARBA00022598"/>
    </source>
</evidence>
<dbReference type="GO" id="GO:0006428">
    <property type="term" value="P:isoleucyl-tRNA aminoacylation"/>
    <property type="evidence" value="ECO:0007669"/>
    <property type="project" value="InterPro"/>
</dbReference>
<evidence type="ECO:0000256" key="7">
    <source>
        <dbReference type="ARBA" id="ARBA00022917"/>
    </source>
</evidence>
<dbReference type="PRINTS" id="PR00984">
    <property type="entry name" value="TRNASYNTHILE"/>
</dbReference>
<name>A0A8K0CC79_IGNLU</name>
<keyword evidence="15" id="KW-1185">Reference proteome</keyword>